<evidence type="ECO:0000256" key="4">
    <source>
        <dbReference type="SAM" id="Phobius"/>
    </source>
</evidence>
<dbReference type="Gene3D" id="3.30.60.270">
    <property type="match status" value="1"/>
</dbReference>
<keyword evidence="2" id="KW-0325">Glycoprotein</keyword>
<keyword evidence="4" id="KW-0472">Membrane</keyword>
<keyword evidence="5" id="KW-0732">Signal</keyword>
<evidence type="ECO:0000313" key="7">
    <source>
        <dbReference type="EMBL" id="CAD9077387.1"/>
    </source>
</evidence>
<accession>A0A7S1KLB1</accession>
<dbReference type="InterPro" id="IPR050310">
    <property type="entry name" value="VPS10-sortilin"/>
</dbReference>
<keyword evidence="1" id="KW-0677">Repeat</keyword>
<keyword evidence="4" id="KW-1133">Transmembrane helix</keyword>
<dbReference type="Gene3D" id="2.10.70.80">
    <property type="match status" value="1"/>
</dbReference>
<reference evidence="7" key="1">
    <citation type="submission" date="2021-01" db="EMBL/GenBank/DDBJ databases">
        <authorList>
            <person name="Corre E."/>
            <person name="Pelletier E."/>
            <person name="Niang G."/>
            <person name="Scheremetjew M."/>
            <person name="Finn R."/>
            <person name="Kale V."/>
            <person name="Holt S."/>
            <person name="Cochrane G."/>
            <person name="Meng A."/>
            <person name="Brown T."/>
            <person name="Cohen L."/>
        </authorList>
    </citation>
    <scope>NUCLEOTIDE SEQUENCE</scope>
    <source>
        <strain evidence="7">WS</strain>
    </source>
</reference>
<protein>
    <recommendedName>
        <fullName evidence="6">VPS10 domain-containing protein</fullName>
    </recommendedName>
</protein>
<gene>
    <name evidence="7" type="ORF">PCOS0759_LOCUS619</name>
</gene>
<dbReference type="Pfam" id="PF15901">
    <property type="entry name" value="Sortilin_C"/>
    <property type="match status" value="1"/>
</dbReference>
<dbReference type="GO" id="GO:0016020">
    <property type="term" value="C:membrane"/>
    <property type="evidence" value="ECO:0007669"/>
    <property type="project" value="InterPro"/>
</dbReference>
<dbReference type="GO" id="GO:0005794">
    <property type="term" value="C:Golgi apparatus"/>
    <property type="evidence" value="ECO:0007669"/>
    <property type="project" value="TreeGrafter"/>
</dbReference>
<evidence type="ECO:0000256" key="3">
    <source>
        <dbReference type="SAM" id="MobiDB-lite"/>
    </source>
</evidence>
<dbReference type="PANTHER" id="PTHR12106:SF27">
    <property type="entry name" value="SORTILIN-RELATED RECEPTOR"/>
    <property type="match status" value="1"/>
</dbReference>
<feature type="domain" description="VPS10" evidence="6">
    <location>
        <begin position="45"/>
        <end position="703"/>
    </location>
</feature>
<dbReference type="InterPro" id="IPR006581">
    <property type="entry name" value="VPS10"/>
</dbReference>
<dbReference type="Pfam" id="PF15902">
    <property type="entry name" value="Sortilin-Vps10"/>
    <property type="match status" value="1"/>
</dbReference>
<dbReference type="InterPro" id="IPR031778">
    <property type="entry name" value="Sortilin_N"/>
</dbReference>
<organism evidence="7">
    <name type="scientific">Percolomonas cosmopolitus</name>
    <dbReference type="NCBI Taxonomy" id="63605"/>
    <lineage>
        <taxon>Eukaryota</taxon>
        <taxon>Discoba</taxon>
        <taxon>Heterolobosea</taxon>
        <taxon>Tetramitia</taxon>
        <taxon>Eutetramitia</taxon>
        <taxon>Percolomonadidae</taxon>
        <taxon>Percolomonas</taxon>
    </lineage>
</organism>
<feature type="region of interest" description="Disordered" evidence="3">
    <location>
        <begin position="785"/>
        <end position="843"/>
    </location>
</feature>
<sequence length="853" mass="94998">MKPISLFLVLMLVASLVLAMVQADEVLVHKFDLNDELKSLKFLSDQICMISGMKNHHISINGGQTFDPLDHTICGTESCIKSYDVSPLEPKTISFQTKNGMFLCENVEKVSANGNCGQLTIPAHKDAEVIHFEFHPSDRARALMLVNVKHLGEDVKSDDDDDEHRLYTTSNLMKDDPKDVRWEFIMSHTIKATWGNLRGRKFNSDMIYGIRVVHHKTLLPTSQVKAFYSLNLGDRYRNPKDLVLHVESFMRKDKFLFVATADSKSNVRLHVSDDNAYTFREAEFSPDKRQVTYTILDASEGSVFINVFHNNNEKNGITWGNVYQSDSTGSRFSLSLDHNKRAGTHASFHKVESLEGVYIATMVANYDDPFCKDCASYDSCLQECKYVSRITFNKGGEWHPIVAPDCSQADIDGNACHLHLHGFASFAHTPLYSRKNAIGMIIATGNVGKQLESDITETMTYISRDGGLSWTELSAGSLLYASSHHGGLILSANVATPVQDIQYTFTESPPFLSIPLNGTFKVQQIIHNDKNELSKKFIVVTEEVHHHADRHSIIMQVDFSPLHERECVPMDKENTDYEFFRPHSYESKCLLGRKIEYVRKKQMASCFNPIGYEKPHKRENCQCDYADFLCDFGFTKRPKLGLSLDAFECVPIGKAAPDTKPPYPCDGVYNETKGYARVAGDSCVDGLSVQLDPILRSCPGGIGLLGSAVLLMFFALLLSFAGVLVYKSNPAIQGWFKQALSGKFAGLGGGRPTNMGYDPVQTHDQFSSDEHSDFDESVFANQAVETVSPSSTRHIPHSTAPVSSQKHENIFPDVDSATSDDPLAPTHLGDGHSQEVDDNDQSNIVHLRAAGQS</sequence>
<evidence type="ECO:0000256" key="1">
    <source>
        <dbReference type="ARBA" id="ARBA00022737"/>
    </source>
</evidence>
<dbReference type="AlphaFoldDB" id="A0A7S1KLB1"/>
<feature type="chain" id="PRO_5030707218" description="VPS10 domain-containing protein" evidence="5">
    <location>
        <begin position="24"/>
        <end position="853"/>
    </location>
</feature>
<dbReference type="EMBL" id="HBGD01000762">
    <property type="protein sequence ID" value="CAD9077387.1"/>
    <property type="molecule type" value="Transcribed_RNA"/>
</dbReference>
<dbReference type="GO" id="GO:0006892">
    <property type="term" value="P:post-Golgi vesicle-mediated transport"/>
    <property type="evidence" value="ECO:0007669"/>
    <property type="project" value="TreeGrafter"/>
</dbReference>
<name>A0A7S1KLB1_9EUKA</name>
<evidence type="ECO:0000256" key="2">
    <source>
        <dbReference type="ARBA" id="ARBA00023180"/>
    </source>
</evidence>
<dbReference type="InterPro" id="IPR031777">
    <property type="entry name" value="Sortilin_C"/>
</dbReference>
<proteinExistence type="predicted"/>
<dbReference type="SMART" id="SM00602">
    <property type="entry name" value="VPS10"/>
    <property type="match status" value="1"/>
</dbReference>
<feature type="transmembrane region" description="Helical" evidence="4">
    <location>
        <begin position="702"/>
        <end position="726"/>
    </location>
</feature>
<evidence type="ECO:0000256" key="5">
    <source>
        <dbReference type="SAM" id="SignalP"/>
    </source>
</evidence>
<keyword evidence="4" id="KW-0812">Transmembrane</keyword>
<dbReference type="PANTHER" id="PTHR12106">
    <property type="entry name" value="SORTILIN RELATED"/>
    <property type="match status" value="1"/>
</dbReference>
<dbReference type="SUPFAM" id="SSF110296">
    <property type="entry name" value="Oligoxyloglucan reducing end-specific cellobiohydrolase"/>
    <property type="match status" value="1"/>
</dbReference>
<evidence type="ECO:0000259" key="6">
    <source>
        <dbReference type="SMART" id="SM00602"/>
    </source>
</evidence>
<feature type="signal peptide" evidence="5">
    <location>
        <begin position="1"/>
        <end position="23"/>
    </location>
</feature>